<evidence type="ECO:0000313" key="8">
    <source>
        <dbReference type="RefSeq" id="XP_018325495.1"/>
    </source>
</evidence>
<gene>
    <name evidence="8" type="primary">LOC108737256</name>
</gene>
<dbReference type="InterPro" id="IPR013078">
    <property type="entry name" value="His_Pase_superF_clade-1"/>
</dbReference>
<proteinExistence type="inferred from homology"/>
<evidence type="ECO:0000256" key="4">
    <source>
        <dbReference type="PIRSR" id="PIRSR613078-1"/>
    </source>
</evidence>
<keyword evidence="7" id="KW-1185">Reference proteome</keyword>
<dbReference type="PRINTS" id="PR00991">
    <property type="entry name" value="6PFRUCTKNASE"/>
</dbReference>
<feature type="binding site" evidence="5">
    <location>
        <begin position="283"/>
        <end position="290"/>
    </location>
    <ligand>
        <name>substrate</name>
    </ligand>
</feature>
<dbReference type="GO" id="GO:0003873">
    <property type="term" value="F:6-phosphofructo-2-kinase activity"/>
    <property type="evidence" value="ECO:0007669"/>
    <property type="project" value="InterPro"/>
</dbReference>
<feature type="active site" description="Tele-phosphohistidine intermediate" evidence="4">
    <location>
        <position position="284"/>
    </location>
</feature>
<dbReference type="Gene3D" id="3.40.50.1240">
    <property type="entry name" value="Phosphoglycerate mutase-like"/>
    <property type="match status" value="1"/>
</dbReference>
<dbReference type="STRING" id="224129.A0A1W4WZK2"/>
<dbReference type="CDD" id="cd07067">
    <property type="entry name" value="HP_PGM_like"/>
    <property type="match status" value="1"/>
</dbReference>
<evidence type="ECO:0000256" key="1">
    <source>
        <dbReference type="ARBA" id="ARBA00008408"/>
    </source>
</evidence>
<name>A0A1W4WZK2_AGRPL</name>
<dbReference type="GO" id="GO:0006000">
    <property type="term" value="P:fructose metabolic process"/>
    <property type="evidence" value="ECO:0007669"/>
    <property type="project" value="InterPro"/>
</dbReference>
<dbReference type="SUPFAM" id="SSF53254">
    <property type="entry name" value="Phosphoglycerate mutase-like"/>
    <property type="match status" value="1"/>
</dbReference>
<dbReference type="GO" id="GO:0005524">
    <property type="term" value="F:ATP binding"/>
    <property type="evidence" value="ECO:0007669"/>
    <property type="project" value="UniProtKB-KW"/>
</dbReference>
<feature type="domain" description="6-phosphofructo-2-kinase" evidence="6">
    <location>
        <begin position="61"/>
        <end position="268"/>
    </location>
</feature>
<dbReference type="InterPro" id="IPR013079">
    <property type="entry name" value="6Phosfructo_kin"/>
</dbReference>
<dbReference type="GO" id="GO:0004331">
    <property type="term" value="F:fructose-2,6-bisphosphate 2-phosphatase activity"/>
    <property type="evidence" value="ECO:0007669"/>
    <property type="project" value="TreeGrafter"/>
</dbReference>
<dbReference type="SMART" id="SM00855">
    <property type="entry name" value="PGAM"/>
    <property type="match status" value="1"/>
</dbReference>
<dbReference type="InterPro" id="IPR003094">
    <property type="entry name" value="6Pfruct_kin"/>
</dbReference>
<evidence type="ECO:0000256" key="5">
    <source>
        <dbReference type="PIRSR" id="PIRSR613078-2"/>
    </source>
</evidence>
<dbReference type="OrthoDB" id="267323at2759"/>
<dbReference type="Gene3D" id="3.40.50.300">
    <property type="entry name" value="P-loop containing nucleotide triphosphate hydrolases"/>
    <property type="match status" value="1"/>
</dbReference>
<comment type="similarity">
    <text evidence="1">In the C-terminal section; belongs to the phosphoglycerate mutase family.</text>
</comment>
<dbReference type="GeneID" id="108737256"/>
<dbReference type="Pfam" id="PF00300">
    <property type="entry name" value="His_Phos_1"/>
    <property type="match status" value="1"/>
</dbReference>
<dbReference type="KEGG" id="apln:108737256"/>
<keyword evidence="3" id="KW-0067">ATP-binding</keyword>
<dbReference type="Pfam" id="PF01591">
    <property type="entry name" value="6PF2K"/>
    <property type="match status" value="1"/>
</dbReference>
<dbReference type="RefSeq" id="XP_018325495.1">
    <property type="nucleotide sequence ID" value="XM_018469993.2"/>
</dbReference>
<evidence type="ECO:0000256" key="2">
    <source>
        <dbReference type="ARBA" id="ARBA00022741"/>
    </source>
</evidence>
<dbReference type="PANTHER" id="PTHR10606">
    <property type="entry name" value="6-PHOSPHOFRUCTO-2-KINASE/FRUCTOSE-2,6-BISPHOSPHATASE"/>
    <property type="match status" value="1"/>
</dbReference>
<keyword evidence="2" id="KW-0547">Nucleotide-binding</keyword>
<feature type="active site" description="Proton donor/acceptor" evidence="4">
    <location>
        <position position="353"/>
    </location>
</feature>
<sequence length="509" mass="57881">MCVNCEEKSKEDTFSRDSQDSIVAAQPEKTMTSLNKTKITIEDEDSKGAHAYRKPPLRQFAPLLVAMVGLPGRGKSLLARRLNRYLNYTGDTTKVFDISDYRRKHVQKYASHEMFKADNQPMVRIRQQSFREALEDAAAWLQEDGNEIAILDGPNVSRQQRQDIYDLVYGQLGFRVMFIECVCEDPVILERNFKEILQYSADYRDMATEQALTDLTFKMAHYKAQYESPSLGSQWELPCPMVKLLDGGYGGVVAHGVNGVKETKILAYISTPRLTQQTLYFSRHGESEFNVIGRIGGDAPLSPRGRIYAQALAKHVHALNLPSLQVWTSTLQRTKATAAGIQAPQLHLHELDEIYSGDCECLTYEELAEKFPRELALRDHEKLKYRYPRGESYIDVMQRLVPLLQQYECETNILTVSHQAVLRCILGYFLDVPSEEIPYFHVPLHTIIKLTLHGYSYTMETVKMPIECVDTTRAKPINCSINRTPEDALMTVPAHLDTLQSLSTLTPCT</sequence>
<dbReference type="InParanoid" id="A0A1W4WZK2"/>
<evidence type="ECO:0000256" key="3">
    <source>
        <dbReference type="ARBA" id="ARBA00022840"/>
    </source>
</evidence>
<dbReference type="PANTHER" id="PTHR10606:SF65">
    <property type="entry name" value="6-PHOSPHOFRUCTO-2-KINASE_FRUCTOSE-2, 6-BISPHOSPHATASE-LIKE PROTEIN"/>
    <property type="match status" value="1"/>
</dbReference>
<protein>
    <submittedName>
        <fullName evidence="8">6-phosphofructo-2-kinase/fructose-2, 6-bisphosphatase</fullName>
    </submittedName>
</protein>
<dbReference type="InterPro" id="IPR029033">
    <property type="entry name" value="His_PPase_superfam"/>
</dbReference>
<dbReference type="SUPFAM" id="SSF52540">
    <property type="entry name" value="P-loop containing nucleoside triphosphate hydrolases"/>
    <property type="match status" value="1"/>
</dbReference>
<accession>A0A1W4WZK2</accession>
<dbReference type="InterPro" id="IPR027417">
    <property type="entry name" value="P-loop_NTPase"/>
</dbReference>
<organism evidence="7 8">
    <name type="scientific">Agrilus planipennis</name>
    <name type="common">Emerald ash borer</name>
    <name type="synonym">Agrilus marcopoli</name>
    <dbReference type="NCBI Taxonomy" id="224129"/>
    <lineage>
        <taxon>Eukaryota</taxon>
        <taxon>Metazoa</taxon>
        <taxon>Ecdysozoa</taxon>
        <taxon>Arthropoda</taxon>
        <taxon>Hexapoda</taxon>
        <taxon>Insecta</taxon>
        <taxon>Pterygota</taxon>
        <taxon>Neoptera</taxon>
        <taxon>Endopterygota</taxon>
        <taxon>Coleoptera</taxon>
        <taxon>Polyphaga</taxon>
        <taxon>Elateriformia</taxon>
        <taxon>Buprestoidea</taxon>
        <taxon>Buprestidae</taxon>
        <taxon>Agrilinae</taxon>
        <taxon>Agrilus</taxon>
    </lineage>
</organism>
<evidence type="ECO:0000313" key="7">
    <source>
        <dbReference type="Proteomes" id="UP000192223"/>
    </source>
</evidence>
<reference evidence="8" key="1">
    <citation type="submission" date="2025-08" db="UniProtKB">
        <authorList>
            <consortium name="RefSeq"/>
        </authorList>
    </citation>
    <scope>IDENTIFICATION</scope>
    <source>
        <tissue evidence="8">Entire body</tissue>
    </source>
</reference>
<feature type="binding site" evidence="5">
    <location>
        <position position="333"/>
    </location>
    <ligand>
        <name>substrate</name>
    </ligand>
</feature>
<dbReference type="GO" id="GO:0005829">
    <property type="term" value="C:cytosol"/>
    <property type="evidence" value="ECO:0007669"/>
    <property type="project" value="TreeGrafter"/>
</dbReference>
<dbReference type="AlphaFoldDB" id="A0A1W4WZK2"/>
<dbReference type="Proteomes" id="UP000192223">
    <property type="component" value="Unplaced"/>
</dbReference>
<dbReference type="PIRSF" id="PIRSF000709">
    <property type="entry name" value="6PFK_2-Ptase"/>
    <property type="match status" value="1"/>
</dbReference>
<evidence type="ECO:0000259" key="6">
    <source>
        <dbReference type="Pfam" id="PF01591"/>
    </source>
</evidence>
<dbReference type="GO" id="GO:0006003">
    <property type="term" value="P:fructose 2,6-bisphosphate metabolic process"/>
    <property type="evidence" value="ECO:0007669"/>
    <property type="project" value="InterPro"/>
</dbReference>